<dbReference type="Proteomes" id="UP000540519">
    <property type="component" value="Unassembled WGS sequence"/>
</dbReference>
<dbReference type="InterPro" id="IPR018490">
    <property type="entry name" value="cNMP-bd_dom_sf"/>
</dbReference>
<dbReference type="OrthoDB" id="1092431at2"/>
<dbReference type="InterPro" id="IPR014710">
    <property type="entry name" value="RmlC-like_jellyroll"/>
</dbReference>
<accession>A0A7X2ZV69</accession>
<dbReference type="Pfam" id="PF00027">
    <property type="entry name" value="cNMP_binding"/>
    <property type="match status" value="1"/>
</dbReference>
<proteinExistence type="predicted"/>
<dbReference type="Gene3D" id="2.60.120.10">
    <property type="entry name" value="Jelly Rolls"/>
    <property type="match status" value="1"/>
</dbReference>
<feature type="domain" description="Cyclic nucleotide-binding" evidence="1">
    <location>
        <begin position="16"/>
        <end position="120"/>
    </location>
</feature>
<comment type="caution">
    <text evidence="2">The sequence shown here is derived from an EMBL/GenBank/DDBJ whole genome shotgun (WGS) entry which is preliminary data.</text>
</comment>
<organism evidence="2 3">
    <name type="scientific">Zobellia amurskyensis</name>
    <dbReference type="NCBI Taxonomy" id="248905"/>
    <lineage>
        <taxon>Bacteria</taxon>
        <taxon>Pseudomonadati</taxon>
        <taxon>Bacteroidota</taxon>
        <taxon>Flavobacteriia</taxon>
        <taxon>Flavobacteriales</taxon>
        <taxon>Flavobacteriaceae</taxon>
        <taxon>Zobellia</taxon>
    </lineage>
</organism>
<name>A0A7X2ZV69_9FLAO</name>
<dbReference type="EMBL" id="RCNR01000028">
    <property type="protein sequence ID" value="MUH36944.1"/>
    <property type="molecule type" value="Genomic_DNA"/>
</dbReference>
<keyword evidence="3" id="KW-1185">Reference proteome</keyword>
<dbReference type="InterPro" id="IPR000595">
    <property type="entry name" value="cNMP-bd_dom"/>
</dbReference>
<dbReference type="CDD" id="cd00038">
    <property type="entry name" value="CAP_ED"/>
    <property type="match status" value="1"/>
</dbReference>
<evidence type="ECO:0000259" key="1">
    <source>
        <dbReference type="PROSITE" id="PS50042"/>
    </source>
</evidence>
<dbReference type="AlphaFoldDB" id="A0A7X2ZV69"/>
<evidence type="ECO:0000313" key="3">
    <source>
        <dbReference type="Proteomes" id="UP000540519"/>
    </source>
</evidence>
<dbReference type="PROSITE" id="PS50042">
    <property type="entry name" value="CNMP_BINDING_3"/>
    <property type="match status" value="1"/>
</dbReference>
<evidence type="ECO:0000313" key="2">
    <source>
        <dbReference type="EMBL" id="MUH36944.1"/>
    </source>
</evidence>
<reference evidence="2 3" key="1">
    <citation type="journal article" date="2019" name="Mar. Drugs">
        <title>Comparative Genomics and CAZyme Genome Repertoires of Marine Zobellia amurskyensis KMM 3526(T) and Zobellia laminariae KMM 3676(T).</title>
        <authorList>
            <person name="Chernysheva N."/>
            <person name="Bystritskaya E."/>
            <person name="Stenkova A."/>
            <person name="Golovkin I."/>
            <person name="Nedashkovskaya O."/>
            <person name="Isaeva M."/>
        </authorList>
    </citation>
    <scope>NUCLEOTIDE SEQUENCE [LARGE SCALE GENOMIC DNA]</scope>
    <source>
        <strain evidence="2 3">KMM 3526</strain>
    </source>
</reference>
<sequence>MKPEGPQLLILKNVARFINLTPLEEQKYLSLLREIKVKKRAFLMQAGDVAKYEYFITKGCLKVYTLDDTGAPHISMFAVEDYWTGDMASFITNKPTRYFIKATEDSELLGISRANYQLLFQEIPKFERFYRILYQRSLISYIKRSNHGISLSAEERYITFKKKYPNIVHRVTQKDLAAYIGITPEFMSKIITKVNRR</sequence>
<protein>
    <submittedName>
        <fullName evidence="2">Crp/Fnr family transcriptional regulator</fullName>
    </submittedName>
</protein>
<dbReference type="SUPFAM" id="SSF51206">
    <property type="entry name" value="cAMP-binding domain-like"/>
    <property type="match status" value="1"/>
</dbReference>
<gene>
    <name evidence="2" type="ORF">D9O36_13910</name>
</gene>
<dbReference type="RefSeq" id="WP_155600358.1">
    <property type="nucleotide sequence ID" value="NZ_RCNR01000028.1"/>
</dbReference>